<dbReference type="RefSeq" id="WP_271656893.1">
    <property type="nucleotide sequence ID" value="NZ_JAIVFG010000028.1"/>
</dbReference>
<protein>
    <recommendedName>
        <fullName evidence="4">Lipoprotein</fullName>
    </recommendedName>
</protein>
<feature type="signal peptide" evidence="1">
    <location>
        <begin position="1"/>
        <end position="18"/>
    </location>
</feature>
<dbReference type="Proteomes" id="UP001144050">
    <property type="component" value="Unassembled WGS sequence"/>
</dbReference>
<evidence type="ECO:0000256" key="1">
    <source>
        <dbReference type="SAM" id="SignalP"/>
    </source>
</evidence>
<keyword evidence="1" id="KW-0732">Signal</keyword>
<organism evidence="2 3">
    <name type="scientific">Ralstonia solanacearum</name>
    <name type="common">Pseudomonas solanacearum</name>
    <dbReference type="NCBI Taxonomy" id="305"/>
    <lineage>
        <taxon>Bacteria</taxon>
        <taxon>Pseudomonadati</taxon>
        <taxon>Pseudomonadota</taxon>
        <taxon>Betaproteobacteria</taxon>
        <taxon>Burkholderiales</taxon>
        <taxon>Burkholderiaceae</taxon>
        <taxon>Ralstonia</taxon>
        <taxon>Ralstonia solanacearum species complex</taxon>
    </lineage>
</organism>
<dbReference type="PROSITE" id="PS51257">
    <property type="entry name" value="PROKAR_LIPOPROTEIN"/>
    <property type="match status" value="1"/>
</dbReference>
<name>A0AAW5ZRL3_RALSL</name>
<reference evidence="2" key="1">
    <citation type="submission" date="2021-09" db="EMBL/GenBank/DDBJ databases">
        <title>Genomic analysis of Ralstonia spp.</title>
        <authorList>
            <person name="Aburjaile F."/>
            <person name="Ariute J.C."/>
            <person name="Pais A.K.L."/>
            <person name="Albuquerque G.M.R."/>
            <person name="Silva A.M.F."/>
            <person name="Brenig B."/>
            <person name="Azevedo V."/>
            <person name="Matiuzzi M."/>
            <person name="Ramos R."/>
            <person name="Goes-Neto A."/>
            <person name="Soares S."/>
            <person name="Iseppon A.M.B."/>
            <person name="Souza E."/>
            <person name="Gama M."/>
        </authorList>
    </citation>
    <scope>NUCLEOTIDE SEQUENCE</scope>
    <source>
        <strain evidence="2">CCRMRs91</strain>
    </source>
</reference>
<proteinExistence type="predicted"/>
<sequence>MRKVVGIFAALIAALILAACGNGKSVEGTYISNMTGEKFTFGRDGTLVHANASHTFPSQKYAIEGDNILIDGSHIGNLKILSNGNISSAVGLLEKQR</sequence>
<gene>
    <name evidence="2" type="ORF">LBW59_16750</name>
</gene>
<evidence type="ECO:0008006" key="4">
    <source>
        <dbReference type="Google" id="ProtNLM"/>
    </source>
</evidence>
<evidence type="ECO:0000313" key="2">
    <source>
        <dbReference type="EMBL" id="MDB0572412.1"/>
    </source>
</evidence>
<accession>A0AAW5ZRL3</accession>
<dbReference type="EMBL" id="JAIVFG010000028">
    <property type="protein sequence ID" value="MDB0572412.1"/>
    <property type="molecule type" value="Genomic_DNA"/>
</dbReference>
<feature type="chain" id="PRO_5043745100" description="Lipoprotein" evidence="1">
    <location>
        <begin position="19"/>
        <end position="97"/>
    </location>
</feature>
<evidence type="ECO:0000313" key="3">
    <source>
        <dbReference type="Proteomes" id="UP001144050"/>
    </source>
</evidence>
<dbReference type="AlphaFoldDB" id="A0AAW5ZRL3"/>
<comment type="caution">
    <text evidence="2">The sequence shown here is derived from an EMBL/GenBank/DDBJ whole genome shotgun (WGS) entry which is preliminary data.</text>
</comment>